<feature type="compositionally biased region" description="Polar residues" evidence="3">
    <location>
        <begin position="391"/>
        <end position="400"/>
    </location>
</feature>
<feature type="compositionally biased region" description="Basic residues" evidence="3">
    <location>
        <begin position="310"/>
        <end position="322"/>
    </location>
</feature>
<dbReference type="Proteomes" id="UP000050795">
    <property type="component" value="Unassembled WGS sequence"/>
</dbReference>
<organism evidence="4 5">
    <name type="scientific">Trichobilharzia regenti</name>
    <name type="common">Nasal bird schistosome</name>
    <dbReference type="NCBI Taxonomy" id="157069"/>
    <lineage>
        <taxon>Eukaryota</taxon>
        <taxon>Metazoa</taxon>
        <taxon>Spiralia</taxon>
        <taxon>Lophotrochozoa</taxon>
        <taxon>Platyhelminthes</taxon>
        <taxon>Trematoda</taxon>
        <taxon>Digenea</taxon>
        <taxon>Strigeidida</taxon>
        <taxon>Schistosomatoidea</taxon>
        <taxon>Schistosomatidae</taxon>
        <taxon>Trichobilharzia</taxon>
    </lineage>
</organism>
<dbReference type="GO" id="GO:0000056">
    <property type="term" value="P:ribosomal small subunit export from nucleus"/>
    <property type="evidence" value="ECO:0007669"/>
    <property type="project" value="TreeGrafter"/>
</dbReference>
<reference evidence="4" key="1">
    <citation type="submission" date="2022-06" db="EMBL/GenBank/DDBJ databases">
        <authorList>
            <person name="Berger JAMES D."/>
            <person name="Berger JAMES D."/>
        </authorList>
    </citation>
    <scope>NUCLEOTIDE SEQUENCE [LARGE SCALE GENOMIC DNA]</scope>
</reference>
<dbReference type="AlphaFoldDB" id="A0AA85K2X3"/>
<feature type="region of interest" description="Disordered" evidence="3">
    <location>
        <begin position="172"/>
        <end position="198"/>
    </location>
</feature>
<dbReference type="GO" id="GO:0030688">
    <property type="term" value="C:preribosome, small subunit precursor"/>
    <property type="evidence" value="ECO:0007669"/>
    <property type="project" value="TreeGrafter"/>
</dbReference>
<feature type="compositionally biased region" description="Basic and acidic residues" evidence="3">
    <location>
        <begin position="149"/>
        <end position="159"/>
    </location>
</feature>
<feature type="compositionally biased region" description="Polar residues" evidence="3">
    <location>
        <begin position="174"/>
        <end position="188"/>
    </location>
</feature>
<dbReference type="GO" id="GO:0005829">
    <property type="term" value="C:cytosol"/>
    <property type="evidence" value="ECO:0007669"/>
    <property type="project" value="TreeGrafter"/>
</dbReference>
<dbReference type="PANTHER" id="PTHR21531:SF0">
    <property type="entry name" value="PROTEIN LTV1 HOMOLOG"/>
    <property type="match status" value="1"/>
</dbReference>
<feature type="region of interest" description="Disordered" evidence="3">
    <location>
        <begin position="120"/>
        <end position="159"/>
    </location>
</feature>
<feature type="compositionally biased region" description="Basic and acidic residues" evidence="3">
    <location>
        <begin position="349"/>
        <end position="358"/>
    </location>
</feature>
<dbReference type="GO" id="GO:0005634">
    <property type="term" value="C:nucleus"/>
    <property type="evidence" value="ECO:0007669"/>
    <property type="project" value="TreeGrafter"/>
</dbReference>
<feature type="region of interest" description="Disordered" evidence="3">
    <location>
        <begin position="65"/>
        <end position="85"/>
    </location>
</feature>
<evidence type="ECO:0000313" key="5">
    <source>
        <dbReference type="WBParaSite" id="TREG1_55820.2"/>
    </source>
</evidence>
<dbReference type="GO" id="GO:0042274">
    <property type="term" value="P:ribosomal small subunit biogenesis"/>
    <property type="evidence" value="ECO:0007669"/>
    <property type="project" value="InterPro"/>
</dbReference>
<comment type="similarity">
    <text evidence="1">Belongs to the LTV1 family.</text>
</comment>
<evidence type="ECO:0000313" key="4">
    <source>
        <dbReference type="Proteomes" id="UP000050795"/>
    </source>
</evidence>
<evidence type="ECO:0000256" key="3">
    <source>
        <dbReference type="SAM" id="MobiDB-lite"/>
    </source>
</evidence>
<keyword evidence="4" id="KW-1185">Reference proteome</keyword>
<dbReference type="WBParaSite" id="TREG1_55820.2">
    <property type="protein sequence ID" value="TREG1_55820.2"/>
    <property type="gene ID" value="TREG1_55820"/>
</dbReference>
<evidence type="ECO:0000256" key="2">
    <source>
        <dbReference type="ARBA" id="ARBA00021561"/>
    </source>
</evidence>
<protein>
    <recommendedName>
        <fullName evidence="2">Protein LTV1 homolog</fullName>
    </recommendedName>
</protein>
<dbReference type="Pfam" id="PF04180">
    <property type="entry name" value="LTV"/>
    <property type="match status" value="1"/>
</dbReference>
<proteinExistence type="inferred from homology"/>
<sequence>MKRFSKKDWKPCELKPIEKEVSKPIPGVPIHFNYGIFFDDDYDYMQHLKSASDTREGYTISVIPEDCPEDDCNPPESPELREPEVDYDEHAVSDLNMDSDAESFDMESEIEDNFVELAGGHAVKDSETESEEGENSKAAENNKPVIDAKPIETDMSKLSRDKVSLMERFLYGTNERSANTSSSYPPDNSSEDDYPDDATIMNREFEKLVLQYKSRSTCGQSMVSGSSVMSEGLVYALSRDIAIAKRSSKQDDEDLDDELKAITIKKSYELNGSEQEDTESDHSSEEQGSSKNTVISDFNGKSNSSVTHYNHLRMPKSGKGKKKSSEKSDIGGSTMEIAEPLDPALIVRNKNESADDRRARKAAIKQHRQLRRQIRKVNQMKFRQEKERQQRNSTQTMPVY</sequence>
<evidence type="ECO:0000256" key="1">
    <source>
        <dbReference type="ARBA" id="ARBA00009078"/>
    </source>
</evidence>
<accession>A0AA85K2X3</accession>
<feature type="compositionally biased region" description="Basic residues" evidence="3">
    <location>
        <begin position="359"/>
        <end position="375"/>
    </location>
</feature>
<feature type="compositionally biased region" description="Polar residues" evidence="3">
    <location>
        <begin position="286"/>
        <end position="308"/>
    </location>
</feature>
<dbReference type="InterPro" id="IPR007307">
    <property type="entry name" value="Ltv1"/>
</dbReference>
<reference evidence="5" key="2">
    <citation type="submission" date="2023-11" db="UniProtKB">
        <authorList>
            <consortium name="WormBaseParasite"/>
        </authorList>
    </citation>
    <scope>IDENTIFICATION</scope>
</reference>
<name>A0AA85K2X3_TRIRE</name>
<dbReference type="PANTHER" id="PTHR21531">
    <property type="entry name" value="LOW-TEMPERATURE VIABILITY PROTEIN LTV1-RELATED"/>
    <property type="match status" value="1"/>
</dbReference>
<feature type="region of interest" description="Disordered" evidence="3">
    <location>
        <begin position="264"/>
        <end position="400"/>
    </location>
</feature>